<feature type="transmembrane region" description="Helical" evidence="1">
    <location>
        <begin position="129"/>
        <end position="148"/>
    </location>
</feature>
<dbReference type="Pfam" id="PF01569">
    <property type="entry name" value="PAP2"/>
    <property type="match status" value="1"/>
</dbReference>
<evidence type="ECO:0000313" key="3">
    <source>
        <dbReference type="EMBL" id="MET1488435.1"/>
    </source>
</evidence>
<dbReference type="SUPFAM" id="SSF48317">
    <property type="entry name" value="Acid phosphatase/Vanadium-dependent haloperoxidase"/>
    <property type="match status" value="1"/>
</dbReference>
<keyword evidence="1" id="KW-0812">Transmembrane</keyword>
<protein>
    <submittedName>
        <fullName evidence="3">Phosphatase PAP2 family protein</fullName>
    </submittedName>
</protein>
<comment type="caution">
    <text evidence="3">The sequence shown here is derived from an EMBL/GenBank/DDBJ whole genome shotgun (WGS) entry which is preliminary data.</text>
</comment>
<dbReference type="InterPro" id="IPR000326">
    <property type="entry name" value="PAP2/HPO"/>
</dbReference>
<accession>A0ABV2CKK5</accession>
<name>A0ABV2CKK5_9RHOO</name>
<sequence length="196" mass="20916">MSPHLISALTDLADSALILPLCMILAVGLWLLESRRMAGHFLLALLACLATMTLLKLGFLSCGRALGSAVMSPSGHMSLSTFFFGALAAIVFARLPSPWRWLAPLTALGLAITIGVTRVMLGAHNPGEVVIGGLAGLATLAIFVWPYLKDRHPGRSLRPLLIALLPVFLLCYGSRLPAEELLHRLIPHIQPGACVV</sequence>
<dbReference type="Proteomes" id="UP001548590">
    <property type="component" value="Unassembled WGS sequence"/>
</dbReference>
<feature type="transmembrane region" description="Helical" evidence="1">
    <location>
        <begin position="77"/>
        <end position="95"/>
    </location>
</feature>
<evidence type="ECO:0000256" key="1">
    <source>
        <dbReference type="SAM" id="Phobius"/>
    </source>
</evidence>
<evidence type="ECO:0000259" key="2">
    <source>
        <dbReference type="Pfam" id="PF01569"/>
    </source>
</evidence>
<gene>
    <name evidence="3" type="ORF">ABVT11_01250</name>
</gene>
<feature type="transmembrane region" description="Helical" evidence="1">
    <location>
        <begin position="102"/>
        <end position="123"/>
    </location>
</feature>
<feature type="domain" description="Phosphatidic acid phosphatase type 2/haloperoxidase" evidence="2">
    <location>
        <begin position="73"/>
        <end position="145"/>
    </location>
</feature>
<reference evidence="3 4" key="1">
    <citation type="submission" date="2024-07" db="EMBL/GenBank/DDBJ databases">
        <title>Uliginosibacterium paludis KCTC:42655.</title>
        <authorList>
            <person name="Kim M.K."/>
        </authorList>
    </citation>
    <scope>NUCLEOTIDE SEQUENCE [LARGE SCALE GENOMIC DNA]</scope>
    <source>
        <strain evidence="3 4">KCTC 42655</strain>
    </source>
</reference>
<dbReference type="Gene3D" id="1.20.144.10">
    <property type="entry name" value="Phosphatidic acid phosphatase type 2/haloperoxidase"/>
    <property type="match status" value="1"/>
</dbReference>
<keyword evidence="4" id="KW-1185">Reference proteome</keyword>
<keyword evidence="1" id="KW-1133">Transmembrane helix</keyword>
<dbReference type="RefSeq" id="WP_345926548.1">
    <property type="nucleotide sequence ID" value="NZ_JBDIVF010000003.1"/>
</dbReference>
<proteinExistence type="predicted"/>
<feature type="transmembrane region" description="Helical" evidence="1">
    <location>
        <begin position="39"/>
        <end position="57"/>
    </location>
</feature>
<dbReference type="EMBL" id="JBEWLZ010000001">
    <property type="protein sequence ID" value="MET1488435.1"/>
    <property type="molecule type" value="Genomic_DNA"/>
</dbReference>
<organism evidence="3 4">
    <name type="scientific">Uliginosibacterium paludis</name>
    <dbReference type="NCBI Taxonomy" id="1615952"/>
    <lineage>
        <taxon>Bacteria</taxon>
        <taxon>Pseudomonadati</taxon>
        <taxon>Pseudomonadota</taxon>
        <taxon>Betaproteobacteria</taxon>
        <taxon>Rhodocyclales</taxon>
        <taxon>Zoogloeaceae</taxon>
        <taxon>Uliginosibacterium</taxon>
    </lineage>
</organism>
<dbReference type="InterPro" id="IPR036938">
    <property type="entry name" value="PAP2/HPO_sf"/>
</dbReference>
<keyword evidence="1" id="KW-0472">Membrane</keyword>
<evidence type="ECO:0000313" key="4">
    <source>
        <dbReference type="Proteomes" id="UP001548590"/>
    </source>
</evidence>
<feature type="transmembrane region" description="Helical" evidence="1">
    <location>
        <begin position="12"/>
        <end position="32"/>
    </location>
</feature>